<dbReference type="Gene3D" id="3.30.1460.10">
    <property type="match status" value="1"/>
</dbReference>
<dbReference type="RefSeq" id="WP_146651195.1">
    <property type="nucleotide sequence ID" value="NZ_CP012333.1"/>
</dbReference>
<evidence type="ECO:0000313" key="2">
    <source>
        <dbReference type="Proteomes" id="UP000064967"/>
    </source>
</evidence>
<dbReference type="Pfam" id="PF22550">
    <property type="entry name" value="CesT_Tir_1"/>
    <property type="match status" value="1"/>
</dbReference>
<dbReference type="AlphaFoldDB" id="A0A0K1Q2D5"/>
<sequence length="143" mass="15435">MRSVQDVEAYLGKMNRRYSPIDDQPGTFLVRGAGNMPPTALLVAPPIVVLRVHVGDITGDASMNGELYEKLLTINAKSLVHTSFGLEDGKIVLVSALELENLDYNELAATLDEIDVTLAQQVAKLKELSVKAQSPASSSQRNA</sequence>
<keyword evidence="2" id="KW-1185">Reference proteome</keyword>
<dbReference type="SUPFAM" id="SSF69635">
    <property type="entry name" value="Type III secretory system chaperone-like"/>
    <property type="match status" value="1"/>
</dbReference>
<organism evidence="1 2">
    <name type="scientific">Labilithrix luteola</name>
    <dbReference type="NCBI Taxonomy" id="1391654"/>
    <lineage>
        <taxon>Bacteria</taxon>
        <taxon>Pseudomonadati</taxon>
        <taxon>Myxococcota</taxon>
        <taxon>Polyangia</taxon>
        <taxon>Polyangiales</taxon>
        <taxon>Labilitrichaceae</taxon>
        <taxon>Labilithrix</taxon>
    </lineage>
</organism>
<dbReference type="EMBL" id="CP012333">
    <property type="protein sequence ID" value="AKU99801.1"/>
    <property type="molecule type" value="Genomic_DNA"/>
</dbReference>
<accession>A0A0K1Q2D5</accession>
<name>A0A0K1Q2D5_9BACT</name>
<protein>
    <submittedName>
        <fullName evidence="1">Uncharacterized protein</fullName>
    </submittedName>
</protein>
<dbReference type="STRING" id="1391654.AKJ09_06465"/>
<dbReference type="KEGG" id="llu:AKJ09_06465"/>
<dbReference type="InterPro" id="IPR054345">
    <property type="entry name" value="Tir-like"/>
</dbReference>
<evidence type="ECO:0000313" key="1">
    <source>
        <dbReference type="EMBL" id="AKU99801.1"/>
    </source>
</evidence>
<dbReference type="Proteomes" id="UP000064967">
    <property type="component" value="Chromosome"/>
</dbReference>
<proteinExistence type="predicted"/>
<dbReference type="OrthoDB" id="361060at2"/>
<reference evidence="1 2" key="1">
    <citation type="submission" date="2015-08" db="EMBL/GenBank/DDBJ databases">
        <authorList>
            <person name="Babu N.S."/>
            <person name="Beckwith C.J."/>
            <person name="Beseler K.G."/>
            <person name="Brison A."/>
            <person name="Carone J.V."/>
            <person name="Caskin T.P."/>
            <person name="Diamond M."/>
            <person name="Durham M.E."/>
            <person name="Foxe J.M."/>
            <person name="Go M."/>
            <person name="Henderson B.A."/>
            <person name="Jones I.B."/>
            <person name="McGettigan J.A."/>
            <person name="Micheletti S.J."/>
            <person name="Nasrallah M.E."/>
            <person name="Ortiz D."/>
            <person name="Piller C.R."/>
            <person name="Privatt S.R."/>
            <person name="Schneider S.L."/>
            <person name="Sharp S."/>
            <person name="Smith T.C."/>
            <person name="Stanton J.D."/>
            <person name="Ullery H.E."/>
            <person name="Wilson R.J."/>
            <person name="Serrano M.G."/>
            <person name="Buck G."/>
            <person name="Lee V."/>
            <person name="Wang Y."/>
            <person name="Carvalho R."/>
            <person name="Voegtly L."/>
            <person name="Shi R."/>
            <person name="Duckworth R."/>
            <person name="Johnson A."/>
            <person name="Loviza R."/>
            <person name="Walstead R."/>
            <person name="Shah Z."/>
            <person name="Kiflezghi M."/>
            <person name="Wade K."/>
            <person name="Ball S.L."/>
            <person name="Bradley K.W."/>
            <person name="Asai D.J."/>
            <person name="Bowman C.A."/>
            <person name="Russell D.A."/>
            <person name="Pope W.H."/>
            <person name="Jacobs-Sera D."/>
            <person name="Hendrix R.W."/>
            <person name="Hatfull G.F."/>
        </authorList>
    </citation>
    <scope>NUCLEOTIDE SEQUENCE [LARGE SCALE GENOMIC DNA]</scope>
    <source>
        <strain evidence="1 2">DSM 27648</strain>
    </source>
</reference>
<gene>
    <name evidence="1" type="ORF">AKJ09_06465</name>
</gene>